<reference evidence="2 3" key="1">
    <citation type="submission" date="2024-05" db="EMBL/GenBank/DDBJ databases">
        <authorList>
            <person name="Wallberg A."/>
        </authorList>
    </citation>
    <scope>NUCLEOTIDE SEQUENCE [LARGE SCALE GENOMIC DNA]</scope>
</reference>
<sequence>MAKVYLPGSKEYMLVRAAYDGKLEDVLRLIPEVETVNGLAGREWSPATALWWACRRGHPQVAKALLQNGANVVIQCHYGWTALTAVLNSTKPWVVSSWEWDFDSRREVLLILLQSLPPSQLRDALTEVENWRPGLVTPYIVASVIPSLQNWCKEVILRHIHSDKINEIRNLKEIMLPMKLIQDLEASVKAWYSI</sequence>
<dbReference type="InterPro" id="IPR002110">
    <property type="entry name" value="Ankyrin_rpt"/>
</dbReference>
<dbReference type="Gene3D" id="1.25.40.20">
    <property type="entry name" value="Ankyrin repeat-containing domain"/>
    <property type="match status" value="1"/>
</dbReference>
<dbReference type="PROSITE" id="PS50088">
    <property type="entry name" value="ANK_REPEAT"/>
    <property type="match status" value="1"/>
</dbReference>
<evidence type="ECO:0000313" key="3">
    <source>
        <dbReference type="Proteomes" id="UP001497623"/>
    </source>
</evidence>
<evidence type="ECO:0000256" key="1">
    <source>
        <dbReference type="PROSITE-ProRule" id="PRU00023"/>
    </source>
</evidence>
<keyword evidence="3" id="KW-1185">Reference proteome</keyword>
<organism evidence="2 3">
    <name type="scientific">Meganyctiphanes norvegica</name>
    <name type="common">Northern krill</name>
    <name type="synonym">Thysanopoda norvegica</name>
    <dbReference type="NCBI Taxonomy" id="48144"/>
    <lineage>
        <taxon>Eukaryota</taxon>
        <taxon>Metazoa</taxon>
        <taxon>Ecdysozoa</taxon>
        <taxon>Arthropoda</taxon>
        <taxon>Crustacea</taxon>
        <taxon>Multicrustacea</taxon>
        <taxon>Malacostraca</taxon>
        <taxon>Eumalacostraca</taxon>
        <taxon>Eucarida</taxon>
        <taxon>Euphausiacea</taxon>
        <taxon>Euphausiidae</taxon>
        <taxon>Meganyctiphanes</taxon>
    </lineage>
</organism>
<keyword evidence="1" id="KW-0040">ANK repeat</keyword>
<gene>
    <name evidence="2" type="ORF">MNOR_LOCUS23078</name>
</gene>
<dbReference type="Proteomes" id="UP001497623">
    <property type="component" value="Unassembled WGS sequence"/>
</dbReference>
<dbReference type="SUPFAM" id="SSF48403">
    <property type="entry name" value="Ankyrin repeat"/>
    <property type="match status" value="1"/>
</dbReference>
<protein>
    <recommendedName>
        <fullName evidence="4">Ankyrin repeat domain-containing protein</fullName>
    </recommendedName>
</protein>
<accession>A0AAV2RDB3</accession>
<dbReference type="InterPro" id="IPR036770">
    <property type="entry name" value="Ankyrin_rpt-contain_sf"/>
</dbReference>
<evidence type="ECO:0000313" key="2">
    <source>
        <dbReference type="EMBL" id="CAL4122356.1"/>
    </source>
</evidence>
<comment type="caution">
    <text evidence="2">The sequence shown here is derived from an EMBL/GenBank/DDBJ whole genome shotgun (WGS) entry which is preliminary data.</text>
</comment>
<proteinExistence type="predicted"/>
<dbReference type="AlphaFoldDB" id="A0AAV2RDB3"/>
<feature type="repeat" description="ANK" evidence="1">
    <location>
        <begin position="45"/>
        <end position="77"/>
    </location>
</feature>
<name>A0AAV2RDB3_MEGNR</name>
<dbReference type="Pfam" id="PF12796">
    <property type="entry name" value="Ank_2"/>
    <property type="match status" value="1"/>
</dbReference>
<evidence type="ECO:0008006" key="4">
    <source>
        <dbReference type="Google" id="ProtNLM"/>
    </source>
</evidence>
<dbReference type="EMBL" id="CAXKWB010019986">
    <property type="protein sequence ID" value="CAL4122356.1"/>
    <property type="molecule type" value="Genomic_DNA"/>
</dbReference>
<dbReference type="PROSITE" id="PS50297">
    <property type="entry name" value="ANK_REP_REGION"/>
    <property type="match status" value="1"/>
</dbReference>